<dbReference type="Pfam" id="PF07797">
    <property type="entry name" value="DUF1639"/>
    <property type="match status" value="1"/>
</dbReference>
<reference evidence="1 2" key="1">
    <citation type="submission" date="2024-05" db="EMBL/GenBank/DDBJ databases">
        <title>Haplotype-resolved chromosome-level genome assembly of Huyou (Citrus changshanensis).</title>
        <authorList>
            <person name="Miao C."/>
            <person name="Chen W."/>
            <person name="Wu Y."/>
            <person name="Wang L."/>
            <person name="Zhao S."/>
            <person name="Grierson D."/>
            <person name="Xu C."/>
            <person name="Chen K."/>
        </authorList>
    </citation>
    <scope>NUCLEOTIDE SEQUENCE [LARGE SCALE GENOMIC DNA]</scope>
    <source>
        <strain evidence="1">01-14</strain>
        <tissue evidence="1">Leaf</tissue>
    </source>
</reference>
<name>A0AAP0MBV0_9ROSI</name>
<comment type="caution">
    <text evidence="1">The sequence shown here is derived from an EMBL/GenBank/DDBJ whole genome shotgun (WGS) entry which is preliminary data.</text>
</comment>
<dbReference type="InterPro" id="IPR012438">
    <property type="entry name" value="DUF1639"/>
</dbReference>
<evidence type="ECO:0000313" key="2">
    <source>
        <dbReference type="Proteomes" id="UP001428341"/>
    </source>
</evidence>
<dbReference type="EMBL" id="JBCGBO010000005">
    <property type="protein sequence ID" value="KAK9202561.1"/>
    <property type="molecule type" value="Genomic_DNA"/>
</dbReference>
<gene>
    <name evidence="1" type="ORF">WN944_017772</name>
</gene>
<protein>
    <submittedName>
        <fullName evidence="1">Uncharacterized protein</fullName>
    </submittedName>
</protein>
<organism evidence="1 2">
    <name type="scientific">Citrus x changshan-huyou</name>
    <dbReference type="NCBI Taxonomy" id="2935761"/>
    <lineage>
        <taxon>Eukaryota</taxon>
        <taxon>Viridiplantae</taxon>
        <taxon>Streptophyta</taxon>
        <taxon>Embryophyta</taxon>
        <taxon>Tracheophyta</taxon>
        <taxon>Spermatophyta</taxon>
        <taxon>Magnoliopsida</taxon>
        <taxon>eudicotyledons</taxon>
        <taxon>Gunneridae</taxon>
        <taxon>Pentapetalae</taxon>
        <taxon>rosids</taxon>
        <taxon>malvids</taxon>
        <taxon>Sapindales</taxon>
        <taxon>Rutaceae</taxon>
        <taxon>Aurantioideae</taxon>
        <taxon>Citrus</taxon>
    </lineage>
</organism>
<dbReference type="AlphaFoldDB" id="A0AAP0MBV0"/>
<dbReference type="PANTHER" id="PTHR33130:SF43">
    <property type="entry name" value="OS01G0688600 PROTEIN"/>
    <property type="match status" value="1"/>
</dbReference>
<dbReference type="PANTHER" id="PTHR33130">
    <property type="entry name" value="PUTATIVE (DUF1639)-RELATED"/>
    <property type="match status" value="1"/>
</dbReference>
<proteinExistence type="predicted"/>
<sequence>MFICATSCYNLAFETLKNKSTSSSVVSLTRDQIEADLSAMSLFGSKRTKKAKKRPLSVQRQLDCLFPGLRLRFITRADYKVRDTT</sequence>
<accession>A0AAP0MBV0</accession>
<keyword evidence="2" id="KW-1185">Reference proteome</keyword>
<evidence type="ECO:0000313" key="1">
    <source>
        <dbReference type="EMBL" id="KAK9202561.1"/>
    </source>
</evidence>
<dbReference type="Proteomes" id="UP001428341">
    <property type="component" value="Unassembled WGS sequence"/>
</dbReference>